<evidence type="ECO:0000313" key="2">
    <source>
        <dbReference type="Proteomes" id="UP001459277"/>
    </source>
</evidence>
<sequence length="98" mass="11427">MIPSNEDTACHSYVDEVCFYEADFTRALCLPTHPLVRELFAYLHLAPAQLVPNSWQIIISCMVVWMSANDGDVIKKEELLHFYRLRKSKDPGYYEFKP</sequence>
<protein>
    <submittedName>
        <fullName evidence="1">Uncharacterized protein</fullName>
    </submittedName>
</protein>
<comment type="caution">
    <text evidence="1">The sequence shown here is derived from an EMBL/GenBank/DDBJ whole genome shotgun (WGS) entry which is preliminary data.</text>
</comment>
<keyword evidence="2" id="KW-1185">Reference proteome</keyword>
<reference evidence="1 2" key="1">
    <citation type="submission" date="2024-01" db="EMBL/GenBank/DDBJ databases">
        <title>A telomere-to-telomere, gap-free genome of sweet tea (Lithocarpus litseifolius).</title>
        <authorList>
            <person name="Zhou J."/>
        </authorList>
    </citation>
    <scope>NUCLEOTIDE SEQUENCE [LARGE SCALE GENOMIC DNA]</scope>
    <source>
        <strain evidence="1">Zhou-2022a</strain>
        <tissue evidence="1">Leaf</tissue>
    </source>
</reference>
<dbReference type="Proteomes" id="UP001459277">
    <property type="component" value="Unassembled WGS sequence"/>
</dbReference>
<name>A0AAW2DPG3_9ROSI</name>
<gene>
    <name evidence="1" type="ORF">SO802_005704</name>
</gene>
<evidence type="ECO:0000313" key="1">
    <source>
        <dbReference type="EMBL" id="KAL0010596.1"/>
    </source>
</evidence>
<proteinExistence type="predicted"/>
<organism evidence="1 2">
    <name type="scientific">Lithocarpus litseifolius</name>
    <dbReference type="NCBI Taxonomy" id="425828"/>
    <lineage>
        <taxon>Eukaryota</taxon>
        <taxon>Viridiplantae</taxon>
        <taxon>Streptophyta</taxon>
        <taxon>Embryophyta</taxon>
        <taxon>Tracheophyta</taxon>
        <taxon>Spermatophyta</taxon>
        <taxon>Magnoliopsida</taxon>
        <taxon>eudicotyledons</taxon>
        <taxon>Gunneridae</taxon>
        <taxon>Pentapetalae</taxon>
        <taxon>rosids</taxon>
        <taxon>fabids</taxon>
        <taxon>Fagales</taxon>
        <taxon>Fagaceae</taxon>
        <taxon>Lithocarpus</taxon>
    </lineage>
</organism>
<dbReference type="EMBL" id="JAZDWU010000002">
    <property type="protein sequence ID" value="KAL0010596.1"/>
    <property type="molecule type" value="Genomic_DNA"/>
</dbReference>
<accession>A0AAW2DPG3</accession>
<dbReference type="AlphaFoldDB" id="A0AAW2DPG3"/>